<dbReference type="FunFam" id="3.90.76.10:FF:000001">
    <property type="entry name" value="Oligopeptide ABC transporter substrate-binding protein"/>
    <property type="match status" value="1"/>
</dbReference>
<comment type="similarity">
    <text evidence="2">Belongs to the bacterial solute-binding protein 5 family.</text>
</comment>
<evidence type="ECO:0000259" key="6">
    <source>
        <dbReference type="Pfam" id="PF00496"/>
    </source>
</evidence>
<keyword evidence="3" id="KW-0813">Transport</keyword>
<keyword evidence="4 5" id="KW-0732">Signal</keyword>
<dbReference type="Pfam" id="PF00496">
    <property type="entry name" value="SBP_bac_5"/>
    <property type="match status" value="1"/>
</dbReference>
<dbReference type="GO" id="GO:1904680">
    <property type="term" value="F:peptide transmembrane transporter activity"/>
    <property type="evidence" value="ECO:0007669"/>
    <property type="project" value="TreeGrafter"/>
</dbReference>
<feature type="signal peptide" evidence="5">
    <location>
        <begin position="1"/>
        <end position="24"/>
    </location>
</feature>
<dbReference type="CDD" id="cd08504">
    <property type="entry name" value="PBP2_OppA"/>
    <property type="match status" value="1"/>
</dbReference>
<dbReference type="EMBL" id="BHYK01000025">
    <property type="protein sequence ID" value="GCD12041.1"/>
    <property type="molecule type" value="Genomic_DNA"/>
</dbReference>
<dbReference type="Gene3D" id="3.40.190.10">
    <property type="entry name" value="Periplasmic binding protein-like II"/>
    <property type="match status" value="1"/>
</dbReference>
<comment type="caution">
    <text evidence="7">The sequence shown here is derived from an EMBL/GenBank/DDBJ whole genome shotgun (WGS) entry which is preliminary data.</text>
</comment>
<feature type="domain" description="Solute-binding protein family 5" evidence="6">
    <location>
        <begin position="96"/>
        <end position="494"/>
    </location>
</feature>
<accession>A0A401UR89</accession>
<dbReference type="PROSITE" id="PS51257">
    <property type="entry name" value="PROKAR_LIPOPROTEIN"/>
    <property type="match status" value="1"/>
</dbReference>
<gene>
    <name evidence="7" type="primary">oppA_2</name>
    <name evidence="7" type="ORF">Ctaglu_36640</name>
</gene>
<evidence type="ECO:0000313" key="8">
    <source>
        <dbReference type="Proteomes" id="UP000287872"/>
    </source>
</evidence>
<dbReference type="GO" id="GO:0015833">
    <property type="term" value="P:peptide transport"/>
    <property type="evidence" value="ECO:0007669"/>
    <property type="project" value="TreeGrafter"/>
</dbReference>
<dbReference type="AlphaFoldDB" id="A0A401UR89"/>
<evidence type="ECO:0000256" key="3">
    <source>
        <dbReference type="ARBA" id="ARBA00022448"/>
    </source>
</evidence>
<dbReference type="GO" id="GO:0030313">
    <property type="term" value="C:cell envelope"/>
    <property type="evidence" value="ECO:0007669"/>
    <property type="project" value="UniProtKB-SubCell"/>
</dbReference>
<dbReference type="PANTHER" id="PTHR30290:SF10">
    <property type="entry name" value="PERIPLASMIC OLIGOPEPTIDE-BINDING PROTEIN-RELATED"/>
    <property type="match status" value="1"/>
</dbReference>
<evidence type="ECO:0000256" key="1">
    <source>
        <dbReference type="ARBA" id="ARBA00004196"/>
    </source>
</evidence>
<evidence type="ECO:0000313" key="7">
    <source>
        <dbReference type="EMBL" id="GCD12041.1"/>
    </source>
</evidence>
<protein>
    <submittedName>
        <fullName evidence="7">Peptide ABC transporter substrate-binding protein</fullName>
    </submittedName>
</protein>
<dbReference type="Proteomes" id="UP000287872">
    <property type="component" value="Unassembled WGS sequence"/>
</dbReference>
<dbReference type="GO" id="GO:0043190">
    <property type="term" value="C:ATP-binding cassette (ABC) transporter complex"/>
    <property type="evidence" value="ECO:0007669"/>
    <property type="project" value="InterPro"/>
</dbReference>
<sequence length="577" mass="65927">MKTKRMLSLLLASTMMLTVSAGLAGCKKKTATVPSIAETKKSSTEAKKDDDQHIKLIFLEPETLDPNQAQDTYSNTALNAVQEGLARLKTVDGKDKIEPAGAKSWETSKDGLTWTFHLRDYKWSDGVPVTAQQYVDSFQRLLKKDNAFPYAYYAYEIKGAEAYNLGTGKVEDIGVVAKDDKTLVITLVRPTPYFDKKLTFKAFLPIRLDVIKKGGENWKTDITKQVYCGPYIIKEWVRNNSITFEKNPTYWDAANVYLKTVEMNDIKEFSTQAQLFETAQLDVTGSTQQYIKKWQEEAKAGKFQYAEGDVPTTWALGFNNEGGPSGLMKNKKIRMAMALSFDREDYINTLVNRFTPAYGWVPKPVQSGKEVYRDVSKEPLKELAAEYANKPEKLKALFKEGLKELGNTTTDLSKIKIKYITYAAGSDEKQKSEWWQQQFKKNLGIDLNVEVLGNLTLYSQAKKDMKYDAVMTGWGADFDDPIGFLDMFSTKGVNNMVRYANPEYSKISKELATEIDPAKRLKQYQKLEEMLIKDDIALAPIYYQDTRRFLQNYLKDFMYPTYGADYEWRWAYTSGRK</sequence>
<name>A0A401UR89_9CLOT</name>
<evidence type="ECO:0000256" key="2">
    <source>
        <dbReference type="ARBA" id="ARBA00005695"/>
    </source>
</evidence>
<dbReference type="RefSeq" id="WP_125004389.1">
    <property type="nucleotide sequence ID" value="NZ_BHYK01000025.1"/>
</dbReference>
<dbReference type="PIRSF" id="PIRSF002741">
    <property type="entry name" value="MppA"/>
    <property type="match status" value="1"/>
</dbReference>
<dbReference type="Gene3D" id="3.90.76.10">
    <property type="entry name" value="Dipeptide-binding Protein, Domain 1"/>
    <property type="match status" value="1"/>
</dbReference>
<evidence type="ECO:0000256" key="5">
    <source>
        <dbReference type="SAM" id="SignalP"/>
    </source>
</evidence>
<comment type="subcellular location">
    <subcellularLocation>
        <location evidence="1">Cell envelope</location>
    </subcellularLocation>
</comment>
<proteinExistence type="inferred from homology"/>
<dbReference type="InterPro" id="IPR000914">
    <property type="entry name" value="SBP_5_dom"/>
</dbReference>
<dbReference type="PANTHER" id="PTHR30290">
    <property type="entry name" value="PERIPLASMIC BINDING COMPONENT OF ABC TRANSPORTER"/>
    <property type="match status" value="1"/>
</dbReference>
<feature type="chain" id="PRO_5019268260" evidence="5">
    <location>
        <begin position="25"/>
        <end position="577"/>
    </location>
</feature>
<reference evidence="7 8" key="1">
    <citation type="submission" date="2018-11" db="EMBL/GenBank/DDBJ databases">
        <title>Genome sequencing and assembly of Clostridium tagluense strain A121.</title>
        <authorList>
            <person name="Murakami T."/>
            <person name="Segawa T."/>
            <person name="Shcherbakova V.A."/>
            <person name="Mori H."/>
            <person name="Yoshimura Y."/>
        </authorList>
    </citation>
    <scope>NUCLEOTIDE SEQUENCE [LARGE SCALE GENOMIC DNA]</scope>
    <source>
        <strain evidence="7 8">A121</strain>
    </source>
</reference>
<dbReference type="Gene3D" id="3.10.105.10">
    <property type="entry name" value="Dipeptide-binding Protein, Domain 3"/>
    <property type="match status" value="1"/>
</dbReference>
<dbReference type="InterPro" id="IPR039424">
    <property type="entry name" value="SBP_5"/>
</dbReference>
<organism evidence="7 8">
    <name type="scientific">Clostridium tagluense</name>
    <dbReference type="NCBI Taxonomy" id="360422"/>
    <lineage>
        <taxon>Bacteria</taxon>
        <taxon>Bacillati</taxon>
        <taxon>Bacillota</taxon>
        <taxon>Clostridia</taxon>
        <taxon>Eubacteriales</taxon>
        <taxon>Clostridiaceae</taxon>
        <taxon>Clostridium</taxon>
    </lineage>
</organism>
<dbReference type="SUPFAM" id="SSF53850">
    <property type="entry name" value="Periplasmic binding protein-like II"/>
    <property type="match status" value="1"/>
</dbReference>
<evidence type="ECO:0000256" key="4">
    <source>
        <dbReference type="ARBA" id="ARBA00022729"/>
    </source>
</evidence>
<dbReference type="GO" id="GO:0042597">
    <property type="term" value="C:periplasmic space"/>
    <property type="evidence" value="ECO:0007669"/>
    <property type="project" value="UniProtKB-ARBA"/>
</dbReference>
<dbReference type="OrthoDB" id="9801912at2"/>
<dbReference type="InterPro" id="IPR030678">
    <property type="entry name" value="Peptide/Ni-bd"/>
</dbReference>
<keyword evidence="8" id="KW-1185">Reference proteome</keyword>